<dbReference type="SUPFAM" id="SSF53613">
    <property type="entry name" value="Ribokinase-like"/>
    <property type="match status" value="1"/>
</dbReference>
<evidence type="ECO:0000256" key="1">
    <source>
        <dbReference type="ARBA" id="ARBA00022679"/>
    </source>
</evidence>
<comment type="pathway">
    <text evidence="9">Carbohydrate metabolism; D-ribose degradation; D-ribose 5-phosphate from beta-D-ribopyranose: step 2/2.</text>
</comment>
<comment type="similarity">
    <text evidence="9">Belongs to the carbohydrate kinase PfkB family. Ribokinase subfamily.</text>
</comment>
<evidence type="ECO:0000256" key="9">
    <source>
        <dbReference type="HAMAP-Rule" id="MF_01987"/>
    </source>
</evidence>
<feature type="binding site" evidence="9">
    <location>
        <position position="185"/>
    </location>
    <ligand>
        <name>ATP</name>
        <dbReference type="ChEBI" id="CHEBI:30616"/>
    </ligand>
</feature>
<feature type="binding site" evidence="9">
    <location>
        <begin position="12"/>
        <end position="14"/>
    </location>
    <ligand>
        <name>substrate</name>
    </ligand>
</feature>
<dbReference type="InterPro" id="IPR011877">
    <property type="entry name" value="Ribokinase"/>
</dbReference>
<dbReference type="PANTHER" id="PTHR10584">
    <property type="entry name" value="SUGAR KINASE"/>
    <property type="match status" value="1"/>
</dbReference>
<comment type="caution">
    <text evidence="9">Lacks conserved residue(s) required for the propagation of feature annotation.</text>
</comment>
<evidence type="ECO:0000256" key="3">
    <source>
        <dbReference type="ARBA" id="ARBA00022741"/>
    </source>
</evidence>
<feature type="domain" description="Carbohydrate kinase PfkB" evidence="11">
    <location>
        <begin position="4"/>
        <end position="296"/>
    </location>
</feature>
<accession>A0A2R8BSW8</accession>
<feature type="binding site" evidence="9">
    <location>
        <position position="284"/>
    </location>
    <ligand>
        <name>K(+)</name>
        <dbReference type="ChEBI" id="CHEBI:29103"/>
    </ligand>
</feature>
<comment type="function">
    <text evidence="9">Catalyzes the phosphorylation of ribose at O-5 in a reaction requiring ATP and magnesium. The resulting D-ribose-5-phosphate can then be used either for sythesis of nucleotides, histidine, and tryptophan, or as a component of the pentose phosphate pathway.</text>
</comment>
<dbReference type="GO" id="GO:0005829">
    <property type="term" value="C:cytosol"/>
    <property type="evidence" value="ECO:0007669"/>
    <property type="project" value="TreeGrafter"/>
</dbReference>
<dbReference type="UniPathway" id="UPA00916">
    <property type="reaction ID" value="UER00889"/>
</dbReference>
<feature type="binding site" evidence="9">
    <location>
        <begin position="253"/>
        <end position="254"/>
    </location>
    <ligand>
        <name>ATP</name>
        <dbReference type="ChEBI" id="CHEBI:30616"/>
    </ligand>
</feature>
<dbReference type="OrthoDB" id="9792663at2"/>
<dbReference type="EC" id="2.7.1.15" evidence="9 10"/>
<evidence type="ECO:0000256" key="2">
    <source>
        <dbReference type="ARBA" id="ARBA00022723"/>
    </source>
</evidence>
<dbReference type="GO" id="GO:0005524">
    <property type="term" value="F:ATP binding"/>
    <property type="evidence" value="ECO:0007669"/>
    <property type="project" value="UniProtKB-UniRule"/>
</dbReference>
<sequence>MTHDVAILGIFAADTAYRAARMPAMGETILGDSFALNPGGKGSNQSVAAARAGGSVAFLSRIGKDTFGQLALDTWREAGVTFAGLSDPEHPTGAAFIFVDSASGDNSIIVAPGAAGQISVADVEGWAEAISSATIFLCQLEQPLDAAFRALEIAQNAGVRTILNPAPATDLPDGMLGLCDLITPNESEAERLTGGRVTDIASAEAAGRNLMDQGAGAAIVTMGEAGALYVGRDAVSHVPGLSAGPVIETTGAGDAFNGGLAVALAEGMPMDRALRFANATAAISVTRAGAAPSMPARTEIEALLG</sequence>
<keyword evidence="2 9" id="KW-0479">Metal-binding</keyword>
<dbReference type="Pfam" id="PF00294">
    <property type="entry name" value="PfkB"/>
    <property type="match status" value="1"/>
</dbReference>
<proteinExistence type="inferred from homology"/>
<evidence type="ECO:0000256" key="4">
    <source>
        <dbReference type="ARBA" id="ARBA00022777"/>
    </source>
</evidence>
<dbReference type="Proteomes" id="UP000244912">
    <property type="component" value="Unassembled WGS sequence"/>
</dbReference>
<feature type="binding site" evidence="9">
    <location>
        <position position="293"/>
    </location>
    <ligand>
        <name>K(+)</name>
        <dbReference type="ChEBI" id="CHEBI:29103"/>
    </ligand>
</feature>
<keyword evidence="9" id="KW-0963">Cytoplasm</keyword>
<reference evidence="12 13" key="1">
    <citation type="submission" date="2018-03" db="EMBL/GenBank/DDBJ databases">
        <authorList>
            <person name="Keele B.F."/>
        </authorList>
    </citation>
    <scope>NUCLEOTIDE SEQUENCE [LARGE SCALE GENOMIC DNA]</scope>
    <source>
        <strain evidence="12 13">CECT 8504</strain>
    </source>
</reference>
<evidence type="ECO:0000259" key="11">
    <source>
        <dbReference type="Pfam" id="PF00294"/>
    </source>
</evidence>
<feature type="binding site" evidence="9">
    <location>
        <position position="141"/>
    </location>
    <ligand>
        <name>substrate</name>
    </ligand>
</feature>
<protein>
    <recommendedName>
        <fullName evidence="9 10">Ribokinase</fullName>
        <shortName evidence="9">RK</shortName>
        <ecNumber evidence="9 10">2.7.1.15</ecNumber>
    </recommendedName>
</protein>
<keyword evidence="8 9" id="KW-0119">Carbohydrate metabolism</keyword>
<keyword evidence="13" id="KW-1185">Reference proteome</keyword>
<feature type="binding site" evidence="9">
    <location>
        <begin position="221"/>
        <end position="226"/>
    </location>
    <ligand>
        <name>ATP</name>
        <dbReference type="ChEBI" id="CHEBI:30616"/>
    </ligand>
</feature>
<evidence type="ECO:0000256" key="8">
    <source>
        <dbReference type="ARBA" id="ARBA00023277"/>
    </source>
</evidence>
<feature type="binding site" evidence="9">
    <location>
        <position position="250"/>
    </location>
    <ligand>
        <name>K(+)</name>
        <dbReference type="ChEBI" id="CHEBI:29103"/>
    </ligand>
</feature>
<dbReference type="Gene3D" id="3.40.1190.20">
    <property type="match status" value="1"/>
</dbReference>
<keyword evidence="3 9" id="KW-0547">Nucleotide-binding</keyword>
<dbReference type="InterPro" id="IPR002139">
    <property type="entry name" value="Ribo/fructo_kinase"/>
</dbReference>
<comment type="catalytic activity">
    <reaction evidence="9">
        <text>D-ribose + ATP = D-ribose 5-phosphate + ADP + H(+)</text>
        <dbReference type="Rhea" id="RHEA:13697"/>
        <dbReference type="ChEBI" id="CHEBI:15378"/>
        <dbReference type="ChEBI" id="CHEBI:30616"/>
        <dbReference type="ChEBI" id="CHEBI:47013"/>
        <dbReference type="ChEBI" id="CHEBI:78346"/>
        <dbReference type="ChEBI" id="CHEBI:456216"/>
        <dbReference type="EC" id="2.7.1.15"/>
    </reaction>
</comment>
<feature type="binding site" evidence="9">
    <location>
        <begin position="40"/>
        <end position="44"/>
    </location>
    <ligand>
        <name>substrate</name>
    </ligand>
</feature>
<evidence type="ECO:0000256" key="5">
    <source>
        <dbReference type="ARBA" id="ARBA00022840"/>
    </source>
</evidence>
<keyword evidence="5 9" id="KW-0067">ATP-binding</keyword>
<dbReference type="GO" id="GO:0004747">
    <property type="term" value="F:ribokinase activity"/>
    <property type="evidence" value="ECO:0007669"/>
    <property type="project" value="UniProtKB-UniRule"/>
</dbReference>
<comment type="subcellular location">
    <subcellularLocation>
        <location evidence="9">Cytoplasm</location>
    </subcellularLocation>
</comment>
<keyword evidence="7 9" id="KW-0630">Potassium</keyword>
<feature type="binding site" evidence="9">
    <location>
        <position position="254"/>
    </location>
    <ligand>
        <name>substrate</name>
    </ligand>
</feature>
<feature type="binding site" evidence="9">
    <location>
        <position position="287"/>
    </location>
    <ligand>
        <name>K(+)</name>
        <dbReference type="ChEBI" id="CHEBI:29103"/>
    </ligand>
</feature>
<dbReference type="PRINTS" id="PR00990">
    <property type="entry name" value="RIBOKINASE"/>
</dbReference>
<organism evidence="12 13">
    <name type="scientific">Palleronia abyssalis</name>
    <dbReference type="NCBI Taxonomy" id="1501240"/>
    <lineage>
        <taxon>Bacteria</taxon>
        <taxon>Pseudomonadati</taxon>
        <taxon>Pseudomonadota</taxon>
        <taxon>Alphaproteobacteria</taxon>
        <taxon>Rhodobacterales</taxon>
        <taxon>Roseobacteraceae</taxon>
        <taxon>Palleronia</taxon>
    </lineage>
</organism>
<comment type="subunit">
    <text evidence="9">Homodimer.</text>
</comment>
<keyword evidence="1 9" id="KW-0808">Transferase</keyword>
<keyword evidence="4 9" id="KW-0418">Kinase</keyword>
<evidence type="ECO:0000256" key="7">
    <source>
        <dbReference type="ARBA" id="ARBA00022958"/>
    </source>
</evidence>
<dbReference type="GO" id="GO:0046872">
    <property type="term" value="F:metal ion binding"/>
    <property type="evidence" value="ECO:0007669"/>
    <property type="project" value="UniProtKB-KW"/>
</dbReference>
<dbReference type="RefSeq" id="WP_108893121.1">
    <property type="nucleotide sequence ID" value="NZ_ONZF01000002.1"/>
</dbReference>
<comment type="cofactor">
    <cofactor evidence="9">
        <name>Mg(2+)</name>
        <dbReference type="ChEBI" id="CHEBI:18420"/>
    </cofactor>
    <text evidence="9">Requires a divalent cation, most likely magnesium in vivo, as an electrophilic catalyst to aid phosphoryl group transfer. It is the chelate of the metal and the nucleotide that is the actual substrate.</text>
</comment>
<dbReference type="HAMAP" id="MF_01987">
    <property type="entry name" value="Ribokinase"/>
    <property type="match status" value="1"/>
</dbReference>
<evidence type="ECO:0000256" key="10">
    <source>
        <dbReference type="NCBIfam" id="TIGR02152"/>
    </source>
</evidence>
<gene>
    <name evidence="12" type="primary">rbsK_1</name>
    <name evidence="9" type="synonym">rbsK</name>
    <name evidence="12" type="ORF">PAA8504_01079</name>
</gene>
<dbReference type="InterPro" id="IPR029056">
    <property type="entry name" value="Ribokinase-like"/>
</dbReference>
<dbReference type="PANTHER" id="PTHR10584:SF166">
    <property type="entry name" value="RIBOKINASE"/>
    <property type="match status" value="1"/>
</dbReference>
<dbReference type="InterPro" id="IPR011611">
    <property type="entry name" value="PfkB_dom"/>
</dbReference>
<feature type="binding site" evidence="9">
    <location>
        <position position="289"/>
    </location>
    <ligand>
        <name>K(+)</name>
        <dbReference type="ChEBI" id="CHEBI:29103"/>
    </ligand>
</feature>
<dbReference type="GO" id="GO:0019303">
    <property type="term" value="P:D-ribose catabolic process"/>
    <property type="evidence" value="ECO:0007669"/>
    <property type="project" value="UniProtKB-UniRule"/>
</dbReference>
<dbReference type="NCBIfam" id="TIGR02152">
    <property type="entry name" value="D_ribokin_bact"/>
    <property type="match status" value="1"/>
</dbReference>
<evidence type="ECO:0000313" key="13">
    <source>
        <dbReference type="Proteomes" id="UP000244912"/>
    </source>
</evidence>
<keyword evidence="6 9" id="KW-0460">Magnesium</keyword>
<dbReference type="CDD" id="cd01174">
    <property type="entry name" value="ribokinase"/>
    <property type="match status" value="1"/>
</dbReference>
<comment type="activity regulation">
    <text evidence="9">Activated by a monovalent cation that binds near, but not in, the active site. The most likely occupant of the site in vivo is potassium. Ion binding induces a conformational change that may alter substrate affinity.</text>
</comment>
<feature type="binding site" evidence="9">
    <location>
        <position position="278"/>
    </location>
    <ligand>
        <name>ATP</name>
        <dbReference type="ChEBI" id="CHEBI:30616"/>
    </ligand>
</feature>
<evidence type="ECO:0000256" key="6">
    <source>
        <dbReference type="ARBA" id="ARBA00022842"/>
    </source>
</evidence>
<feature type="active site" description="Proton acceptor" evidence="9">
    <location>
        <position position="254"/>
    </location>
</feature>
<name>A0A2R8BSW8_9RHOB</name>
<evidence type="ECO:0000313" key="12">
    <source>
        <dbReference type="EMBL" id="SPJ23269.1"/>
    </source>
</evidence>
<dbReference type="AlphaFoldDB" id="A0A2R8BSW8"/>
<dbReference type="EMBL" id="ONZF01000002">
    <property type="protein sequence ID" value="SPJ23269.1"/>
    <property type="molecule type" value="Genomic_DNA"/>
</dbReference>